<dbReference type="InterPro" id="IPR001482">
    <property type="entry name" value="T2SS/T4SS_dom"/>
</dbReference>
<dbReference type="InterPro" id="IPR007831">
    <property type="entry name" value="T2SS_GspE_N"/>
</dbReference>
<dbReference type="Gene3D" id="3.40.50.300">
    <property type="entry name" value="P-loop containing nucleotide triphosphate hydrolases"/>
    <property type="match status" value="1"/>
</dbReference>
<proteinExistence type="inferred from homology"/>
<keyword evidence="3" id="KW-0067">ATP-binding</keyword>
<accession>A0ABM7V9E8</accession>
<gene>
    <name evidence="5" type="ORF">HYD_5430</name>
</gene>
<keyword evidence="2" id="KW-0547">Nucleotide-binding</keyword>
<reference evidence="5" key="1">
    <citation type="submission" date="2021-10" db="EMBL/GenBank/DDBJ databases">
        <title>Genome Sequence of The Candidatus Hydrogeosomobacter endosymbioticus, an Intracellular Bacterial Symbiont of the Anaerobic Ciliate GW7.</title>
        <authorList>
            <person name="Shiohama Y."/>
            <person name="Shinzato N."/>
        </authorList>
    </citation>
    <scope>NUCLEOTIDE SEQUENCE [LARGE SCALE GENOMIC DNA]</scope>
    <source>
        <strain evidence="5">200920</strain>
    </source>
</reference>
<dbReference type="Gene3D" id="3.30.300.160">
    <property type="entry name" value="Type II secretion system, protein E, N-terminal domain"/>
    <property type="match status" value="1"/>
</dbReference>
<dbReference type="Proteomes" id="UP001320209">
    <property type="component" value="Chromosome"/>
</dbReference>
<comment type="similarity">
    <text evidence="1">Belongs to the GSP E family.</text>
</comment>
<dbReference type="EMBL" id="AP025225">
    <property type="protein sequence ID" value="BDB96410.1"/>
    <property type="molecule type" value="Genomic_DNA"/>
</dbReference>
<dbReference type="SUPFAM" id="SSF52540">
    <property type="entry name" value="P-loop containing nucleoside triphosphate hydrolases"/>
    <property type="match status" value="1"/>
</dbReference>
<dbReference type="CDD" id="cd01129">
    <property type="entry name" value="PulE-GspE-like"/>
    <property type="match status" value="1"/>
</dbReference>
<evidence type="ECO:0000259" key="4">
    <source>
        <dbReference type="PROSITE" id="PS00662"/>
    </source>
</evidence>
<dbReference type="Pfam" id="PF05157">
    <property type="entry name" value="MshEN"/>
    <property type="match status" value="1"/>
</dbReference>
<sequence length="579" mass="64344">MENRVQRGREGGVDGFCDALLDRLVGGGALSVDQKNVLMTESQASGKDIEQLLIELSLINEKELSDAMAFVHGNVRIAMSECDVDYNLVRQVPEDIAKSCCAIPVSKTEGDVNGIIIAMSDINDLKSYDAIRKFFPEDYMAVPVACTRSEILEEIHKAYSSSRVSGGDDDLSLLSYNDENSTIEFVQNVLEDAARKKASDIHFEPESIFVRIRYRCDGILYERFCFHQKLWPPVCVRIKVISGMDIAETRRPQDGRFSLDVFGRKIDFRVASHPSIYGESIVIRILDRASSLISMSRLGYSEDSLAKVFECLEKPEGMIILTGPTGSGKTTSLYAMLSLIDAKKTKVMTLEEPVEYCLPNIRQTEIKDGGPLTFVDGIRSILRQDPDVILIGEMRDDATANMAIRAAMTGHKVFTTLHTNNALSAIFRFLDFRVQRSLLSGNINCIIAQRLVRVLCPKCKKKERLPEKKAYHFGLEKAVDAFVSVGCESCRFTGFSGRRAVSEAILMNGEMEEMILGGGSYGEMADMLYRSGFKSMFDDGLELALSGKTSFDEVQRVVGVNSLSLRRRVVFAENADGSV</sequence>
<dbReference type="PANTHER" id="PTHR30258">
    <property type="entry name" value="TYPE II SECRETION SYSTEM PROTEIN GSPE-RELATED"/>
    <property type="match status" value="1"/>
</dbReference>
<evidence type="ECO:0000256" key="1">
    <source>
        <dbReference type="ARBA" id="ARBA00006611"/>
    </source>
</evidence>
<dbReference type="SUPFAM" id="SSF160246">
    <property type="entry name" value="EspE N-terminal domain-like"/>
    <property type="match status" value="1"/>
</dbReference>
<dbReference type="PROSITE" id="PS00662">
    <property type="entry name" value="T2SP_E"/>
    <property type="match status" value="1"/>
</dbReference>
<feature type="domain" description="Bacterial type II secretion system protein E" evidence="4">
    <location>
        <begin position="382"/>
        <end position="396"/>
    </location>
</feature>
<evidence type="ECO:0000313" key="6">
    <source>
        <dbReference type="Proteomes" id="UP001320209"/>
    </source>
</evidence>
<dbReference type="InterPro" id="IPR037257">
    <property type="entry name" value="T2SS_E_N_sf"/>
</dbReference>
<dbReference type="Pfam" id="PF00437">
    <property type="entry name" value="T2SSE"/>
    <property type="match status" value="1"/>
</dbReference>
<evidence type="ECO:0000256" key="3">
    <source>
        <dbReference type="ARBA" id="ARBA00022840"/>
    </source>
</evidence>
<dbReference type="InterPro" id="IPR027417">
    <property type="entry name" value="P-loop_NTPase"/>
</dbReference>
<organism evidence="5 6">
    <name type="scientific">Candidatus Hydrogenosomobacter endosymbioticus</name>
    <dbReference type="NCBI Taxonomy" id="2558174"/>
    <lineage>
        <taxon>Bacteria</taxon>
        <taxon>Pseudomonadati</taxon>
        <taxon>Pseudomonadota</taxon>
        <taxon>Alphaproteobacteria</taxon>
        <taxon>Holosporales</taxon>
        <taxon>Holosporaceae</taxon>
        <taxon>Candidatus Hydrogenosomobacter</taxon>
    </lineage>
</organism>
<dbReference type="PANTHER" id="PTHR30258:SF2">
    <property type="entry name" value="COMG OPERON PROTEIN 1"/>
    <property type="match status" value="1"/>
</dbReference>
<keyword evidence="6" id="KW-1185">Reference proteome</keyword>
<name>A0ABM7V9E8_9PROT</name>
<protein>
    <submittedName>
        <fullName evidence="5">Type II secretion system protein E</fullName>
    </submittedName>
</protein>
<dbReference type="Gene3D" id="3.30.450.90">
    <property type="match status" value="1"/>
</dbReference>
<evidence type="ECO:0000256" key="2">
    <source>
        <dbReference type="ARBA" id="ARBA00022741"/>
    </source>
</evidence>
<evidence type="ECO:0000313" key="5">
    <source>
        <dbReference type="EMBL" id="BDB96410.1"/>
    </source>
</evidence>
<dbReference type="RefSeq" id="WP_236864763.1">
    <property type="nucleotide sequence ID" value="NZ_AP025225.1"/>
</dbReference>